<keyword evidence="1" id="KW-0812">Transmembrane</keyword>
<keyword evidence="1" id="KW-1133">Transmembrane helix</keyword>
<feature type="transmembrane region" description="Helical" evidence="1">
    <location>
        <begin position="144"/>
        <end position="168"/>
    </location>
</feature>
<dbReference type="EMBL" id="FAOZ01000022">
    <property type="protein sequence ID" value="CUU58786.1"/>
    <property type="molecule type" value="Genomic_DNA"/>
</dbReference>
<name>A0A0S4QUS1_9ACTN</name>
<feature type="transmembrane region" description="Helical" evidence="1">
    <location>
        <begin position="206"/>
        <end position="226"/>
    </location>
</feature>
<organism evidence="2 3">
    <name type="scientific">Parafrankia irregularis</name>
    <dbReference type="NCBI Taxonomy" id="795642"/>
    <lineage>
        <taxon>Bacteria</taxon>
        <taxon>Bacillati</taxon>
        <taxon>Actinomycetota</taxon>
        <taxon>Actinomycetes</taxon>
        <taxon>Frankiales</taxon>
        <taxon>Frankiaceae</taxon>
        <taxon>Parafrankia</taxon>
    </lineage>
</organism>
<keyword evidence="3" id="KW-1185">Reference proteome</keyword>
<dbReference type="RefSeq" id="WP_242666429.1">
    <property type="nucleotide sequence ID" value="NZ_FAOZ01000022.1"/>
</dbReference>
<evidence type="ECO:0000256" key="1">
    <source>
        <dbReference type="SAM" id="Phobius"/>
    </source>
</evidence>
<accession>A0A0S4QUS1</accession>
<keyword evidence="1" id="KW-0472">Membrane</keyword>
<proteinExistence type="predicted"/>
<evidence type="ECO:0000313" key="2">
    <source>
        <dbReference type="EMBL" id="CUU58786.1"/>
    </source>
</evidence>
<dbReference type="Proteomes" id="UP000198802">
    <property type="component" value="Unassembled WGS sequence"/>
</dbReference>
<gene>
    <name evidence="2" type="ORF">Ga0074812_12229</name>
</gene>
<feature type="transmembrane region" description="Helical" evidence="1">
    <location>
        <begin position="91"/>
        <end position="111"/>
    </location>
</feature>
<feature type="transmembrane region" description="Helical" evidence="1">
    <location>
        <begin position="21"/>
        <end position="42"/>
    </location>
</feature>
<feature type="transmembrane region" description="Helical" evidence="1">
    <location>
        <begin position="48"/>
        <end position="70"/>
    </location>
</feature>
<evidence type="ECO:0000313" key="3">
    <source>
        <dbReference type="Proteomes" id="UP000198802"/>
    </source>
</evidence>
<sequence length="229" mass="23968">MTTTTTRTPPKSTPATRVAVIVAEVAAPAVLVTALLALIAWHDAPDPAHALLWGAVSILFGTVIPMAFIFHGVRQRRWSGHHVPERSKRMAPMLFGCASVSAGCFLLAVLGAPRNLVTVYAAIIVEALILTVITKFWKISGHVAAAASCATVVLFVFGPAFVFGWLLVPVVAWARVQARTARLAEGPAEGQDLAADHDELDGHTPAQAVAGAVVAAVTVTAAYLLVGAR</sequence>
<feature type="transmembrane region" description="Helical" evidence="1">
    <location>
        <begin position="117"/>
        <end position="137"/>
    </location>
</feature>
<reference evidence="3" key="1">
    <citation type="submission" date="2015-11" db="EMBL/GenBank/DDBJ databases">
        <authorList>
            <person name="Varghese N."/>
        </authorList>
    </citation>
    <scope>NUCLEOTIDE SEQUENCE [LARGE SCALE GENOMIC DNA]</scope>
    <source>
        <strain evidence="3">DSM 45899</strain>
    </source>
</reference>
<protein>
    <submittedName>
        <fullName evidence="2">Uncharacterized protein</fullName>
    </submittedName>
</protein>
<dbReference type="AlphaFoldDB" id="A0A0S4QUS1"/>